<feature type="region of interest" description="Disordered" evidence="1">
    <location>
        <begin position="308"/>
        <end position="332"/>
    </location>
</feature>
<evidence type="ECO:0000313" key="6">
    <source>
        <dbReference type="EMBL" id="RPB27149.1"/>
    </source>
</evidence>
<reference evidence="6 7" key="1">
    <citation type="journal article" date="2018" name="Nat. Ecol. Evol.">
        <title>Pezizomycetes genomes reveal the molecular basis of ectomycorrhizal truffle lifestyle.</title>
        <authorList>
            <person name="Murat C."/>
            <person name="Payen T."/>
            <person name="Noel B."/>
            <person name="Kuo A."/>
            <person name="Morin E."/>
            <person name="Chen J."/>
            <person name="Kohler A."/>
            <person name="Krizsan K."/>
            <person name="Balestrini R."/>
            <person name="Da Silva C."/>
            <person name="Montanini B."/>
            <person name="Hainaut M."/>
            <person name="Levati E."/>
            <person name="Barry K.W."/>
            <person name="Belfiori B."/>
            <person name="Cichocki N."/>
            <person name="Clum A."/>
            <person name="Dockter R.B."/>
            <person name="Fauchery L."/>
            <person name="Guy J."/>
            <person name="Iotti M."/>
            <person name="Le Tacon F."/>
            <person name="Lindquist E.A."/>
            <person name="Lipzen A."/>
            <person name="Malagnac F."/>
            <person name="Mello A."/>
            <person name="Molinier V."/>
            <person name="Miyauchi S."/>
            <person name="Poulain J."/>
            <person name="Riccioni C."/>
            <person name="Rubini A."/>
            <person name="Sitrit Y."/>
            <person name="Splivallo R."/>
            <person name="Traeger S."/>
            <person name="Wang M."/>
            <person name="Zifcakova L."/>
            <person name="Wipf D."/>
            <person name="Zambonelli A."/>
            <person name="Paolocci F."/>
            <person name="Nowrousian M."/>
            <person name="Ottonello S."/>
            <person name="Baldrian P."/>
            <person name="Spatafora J.W."/>
            <person name="Henrissat B."/>
            <person name="Nagy L.G."/>
            <person name="Aury J.M."/>
            <person name="Wincker P."/>
            <person name="Grigoriev I.V."/>
            <person name="Bonfante P."/>
            <person name="Martin F.M."/>
        </authorList>
    </citation>
    <scope>NUCLEOTIDE SEQUENCE [LARGE SCALE GENOMIC DNA]</scope>
    <source>
        <strain evidence="6 7">ATCC MYA-4762</strain>
    </source>
</reference>
<keyword evidence="2" id="KW-0812">Transmembrane</keyword>
<dbReference type="Pfam" id="PF12955">
    <property type="entry name" value="Vps3844_C"/>
    <property type="match status" value="1"/>
</dbReference>
<evidence type="ECO:0000313" key="7">
    <source>
        <dbReference type="Proteomes" id="UP000267821"/>
    </source>
</evidence>
<feature type="compositionally biased region" description="Low complexity" evidence="1">
    <location>
        <begin position="308"/>
        <end position="325"/>
    </location>
</feature>
<proteinExistence type="predicted"/>
<dbReference type="AlphaFoldDB" id="A0A3N4LZY7"/>
<protein>
    <submittedName>
        <fullName evidence="6">Uncharacterized protein</fullName>
    </submittedName>
</protein>
<dbReference type="PANTHER" id="PTHR36853">
    <property type="entry name" value="EXPRESSED PROTEIN"/>
    <property type="match status" value="1"/>
</dbReference>
<gene>
    <name evidence="6" type="ORF">L211DRAFT_834819</name>
</gene>
<keyword evidence="3" id="KW-0732">Signal</keyword>
<accession>A0A3N4LZY7</accession>
<dbReference type="OrthoDB" id="5583277at2759"/>
<feature type="signal peptide" evidence="3">
    <location>
        <begin position="1"/>
        <end position="20"/>
    </location>
</feature>
<organism evidence="6 7">
    <name type="scientific">Terfezia boudieri ATCC MYA-4762</name>
    <dbReference type="NCBI Taxonomy" id="1051890"/>
    <lineage>
        <taxon>Eukaryota</taxon>
        <taxon>Fungi</taxon>
        <taxon>Dikarya</taxon>
        <taxon>Ascomycota</taxon>
        <taxon>Pezizomycotina</taxon>
        <taxon>Pezizomycetes</taxon>
        <taxon>Pezizales</taxon>
        <taxon>Pezizaceae</taxon>
        <taxon>Terfezia</taxon>
    </lineage>
</organism>
<evidence type="ECO:0000256" key="3">
    <source>
        <dbReference type="SAM" id="SignalP"/>
    </source>
</evidence>
<keyword evidence="2" id="KW-1133">Transmembrane helix</keyword>
<evidence type="ECO:0000259" key="5">
    <source>
        <dbReference type="Pfam" id="PF21656"/>
    </source>
</evidence>
<sequence>MRFLGSLLAAGLSTIAVATASSLPSRDISSVYYKPSSKSPSENTDIPTLSRPQFTLALAHRLELSQFHSLTQQNDVDAITKIDAVVPGAKFLEGDGKGKLVVHISNVHREMFSDIKPTFNVDSKQAPIDQSIFKHAEEVMGARLRPEWILDVNYDSTNRIEVLSNSFLFTQENSTPWDGSDDEGLSSLVTRKALSKLDPHNLHHQIFVTGFTSLQHILQDGVKTAINRGEYVFIHVPILNWLEANSEVYAAGVDLLSAYFHHLLTTHDHHTISDFTLIVSPTSQPPYTQPPPISSELKKRKEIPISILSSPASPHPAPQALSSAPNSNANPPVFTTSNTRVPATFKDKSTCEAQTNQCSSHGSCVMSSFPIKDSWSCQCHATTTETKSSVIKTHWAGNACQKQDISVQFHLILIFTILFVGGVAAVIALMMDMGAQELPGVLTAGMPAKKQ</sequence>
<dbReference type="InParanoid" id="A0A3N4LZY7"/>
<dbReference type="Pfam" id="PF21656">
    <property type="entry name" value="DUF6859"/>
    <property type="match status" value="1"/>
</dbReference>
<keyword evidence="7" id="KW-1185">Reference proteome</keyword>
<dbReference type="PANTHER" id="PTHR36853:SF1">
    <property type="entry name" value="DUF3844 DOMAIN-CONTAINING PROTEIN"/>
    <property type="match status" value="1"/>
</dbReference>
<dbReference type="Proteomes" id="UP000267821">
    <property type="component" value="Unassembled WGS sequence"/>
</dbReference>
<dbReference type="InterPro" id="IPR053065">
    <property type="entry name" value="Archenteron_Induction-Rel"/>
</dbReference>
<keyword evidence="2" id="KW-0472">Membrane</keyword>
<name>A0A3N4LZY7_9PEZI</name>
<dbReference type="InterPro" id="IPR049205">
    <property type="entry name" value="Vps3844_N"/>
</dbReference>
<evidence type="ECO:0000259" key="4">
    <source>
        <dbReference type="Pfam" id="PF12955"/>
    </source>
</evidence>
<dbReference type="STRING" id="1051890.A0A3N4LZY7"/>
<dbReference type="InterPro" id="IPR024382">
    <property type="entry name" value="Vps3844_C"/>
</dbReference>
<dbReference type="EMBL" id="ML121532">
    <property type="protein sequence ID" value="RPB27149.1"/>
    <property type="molecule type" value="Genomic_DNA"/>
</dbReference>
<evidence type="ECO:0000256" key="1">
    <source>
        <dbReference type="SAM" id="MobiDB-lite"/>
    </source>
</evidence>
<feature type="transmembrane region" description="Helical" evidence="2">
    <location>
        <begin position="409"/>
        <end position="430"/>
    </location>
</feature>
<evidence type="ECO:0000256" key="2">
    <source>
        <dbReference type="SAM" id="Phobius"/>
    </source>
</evidence>
<feature type="domain" description="Vacuolar sorting protein Vps3844 C-terminal" evidence="4">
    <location>
        <begin position="345"/>
        <end position="444"/>
    </location>
</feature>
<feature type="chain" id="PRO_5018248541" evidence="3">
    <location>
        <begin position="21"/>
        <end position="451"/>
    </location>
</feature>
<dbReference type="GO" id="GO:0005783">
    <property type="term" value="C:endoplasmic reticulum"/>
    <property type="evidence" value="ECO:0007669"/>
    <property type="project" value="TreeGrafter"/>
</dbReference>
<feature type="domain" description="Vacuolar sorting protein Vps3844 N-terminal" evidence="5">
    <location>
        <begin position="47"/>
        <end position="123"/>
    </location>
</feature>